<dbReference type="InterPro" id="IPR003343">
    <property type="entry name" value="Big_2"/>
</dbReference>
<gene>
    <name evidence="3" type="ORF">IAC06_02455</name>
</gene>
<reference evidence="3" key="1">
    <citation type="submission" date="2020-10" db="EMBL/GenBank/DDBJ databases">
        <authorList>
            <person name="Gilroy R."/>
        </authorList>
    </citation>
    <scope>NUCLEOTIDE SEQUENCE</scope>
    <source>
        <strain evidence="3">B1-20833</strain>
    </source>
</reference>
<sequence>MKKLSTYLLAAAVLFAAGCENNIPDTGSVNNAPVSEVVLDEALAAGIEIQRGATYSVPEHISYLPIDATNTAQYYTSSDESIASITPEGILTGVNVGSCSITVRIGNAESDVMATFDVTVKEPDYIAIASLRFTNENPEYDIDGGTVDINNILYVGSADEVEYATETILFTSSDESVATIDADGIITIHKLGQTTITAAAEFSNVTPAVVTVKFYRMVEYSRFPGDGDGNGDGVNDGTARAIMGSSATEWNSMPHTDGGWEMIEFDWLGGGHKDGWANTGQRNSYRYAMLDNRRIIDRGGAANNLPTASNGTAFCWQRPGGNKQSLESDGCYFIIDMKVSQPVNYFRTVNISDNADDRGIRVTRVSEIQGSNDKSQWTTIATGIEGFNSRGDAEPYTYKMESEKAVFDNTESYRYIKFIFKQKDRCYGYFVNPTDENSDRDGNAIQIAELYMGGKIYTE</sequence>
<feature type="domain" description="BIG2" evidence="2">
    <location>
        <begin position="166"/>
        <end position="200"/>
    </location>
</feature>
<dbReference type="PROSITE" id="PS51257">
    <property type="entry name" value="PROKAR_LIPOPROTEIN"/>
    <property type="match status" value="1"/>
</dbReference>
<evidence type="ECO:0000256" key="1">
    <source>
        <dbReference type="SAM" id="SignalP"/>
    </source>
</evidence>
<accession>A0A9D9EXE8</accession>
<dbReference type="Gene3D" id="2.60.120.260">
    <property type="entry name" value="Galactose-binding domain-like"/>
    <property type="match status" value="1"/>
</dbReference>
<dbReference type="Pfam" id="PF02368">
    <property type="entry name" value="Big_2"/>
    <property type="match status" value="1"/>
</dbReference>
<protein>
    <submittedName>
        <fullName evidence="3">Ig-like domain-containing protein</fullName>
    </submittedName>
</protein>
<dbReference type="AlphaFoldDB" id="A0A9D9EXE8"/>
<feature type="signal peptide" evidence="1">
    <location>
        <begin position="1"/>
        <end position="16"/>
    </location>
</feature>
<name>A0A9D9EXE8_9BACT</name>
<evidence type="ECO:0000259" key="2">
    <source>
        <dbReference type="Pfam" id="PF02368"/>
    </source>
</evidence>
<reference evidence="3" key="2">
    <citation type="journal article" date="2021" name="PeerJ">
        <title>Extensive microbial diversity within the chicken gut microbiome revealed by metagenomics and culture.</title>
        <authorList>
            <person name="Gilroy R."/>
            <person name="Ravi A."/>
            <person name="Getino M."/>
            <person name="Pursley I."/>
            <person name="Horton D.L."/>
            <person name="Alikhan N.F."/>
            <person name="Baker D."/>
            <person name="Gharbi K."/>
            <person name="Hall N."/>
            <person name="Watson M."/>
            <person name="Adriaenssens E.M."/>
            <person name="Foster-Nyarko E."/>
            <person name="Jarju S."/>
            <person name="Secka A."/>
            <person name="Antonio M."/>
            <person name="Oren A."/>
            <person name="Chaudhuri R.R."/>
            <person name="La Ragione R."/>
            <person name="Hildebrand F."/>
            <person name="Pallen M.J."/>
        </authorList>
    </citation>
    <scope>NUCLEOTIDE SEQUENCE</scope>
    <source>
        <strain evidence="3">B1-20833</strain>
    </source>
</reference>
<evidence type="ECO:0000313" key="4">
    <source>
        <dbReference type="Proteomes" id="UP000823661"/>
    </source>
</evidence>
<evidence type="ECO:0000313" key="3">
    <source>
        <dbReference type="EMBL" id="MBO8451734.1"/>
    </source>
</evidence>
<keyword evidence="1" id="KW-0732">Signal</keyword>
<feature type="chain" id="PRO_5038560862" evidence="1">
    <location>
        <begin position="17"/>
        <end position="459"/>
    </location>
</feature>
<dbReference type="InterPro" id="IPR008964">
    <property type="entry name" value="Invasin/intimin_cell_adhesion"/>
</dbReference>
<dbReference type="SUPFAM" id="SSF49785">
    <property type="entry name" value="Galactose-binding domain-like"/>
    <property type="match status" value="1"/>
</dbReference>
<organism evidence="3 4">
    <name type="scientific">Candidatus Cryptobacteroides intestinavium</name>
    <dbReference type="NCBI Taxonomy" id="2840766"/>
    <lineage>
        <taxon>Bacteria</taxon>
        <taxon>Pseudomonadati</taxon>
        <taxon>Bacteroidota</taxon>
        <taxon>Bacteroidia</taxon>
        <taxon>Bacteroidales</taxon>
        <taxon>Candidatus Cryptobacteroides</taxon>
    </lineage>
</organism>
<proteinExistence type="predicted"/>
<dbReference type="Gene3D" id="2.60.40.1080">
    <property type="match status" value="2"/>
</dbReference>
<dbReference type="EMBL" id="JADIMI010000021">
    <property type="protein sequence ID" value="MBO8451734.1"/>
    <property type="molecule type" value="Genomic_DNA"/>
</dbReference>
<comment type="caution">
    <text evidence="3">The sequence shown here is derived from an EMBL/GenBank/DDBJ whole genome shotgun (WGS) entry which is preliminary data.</text>
</comment>
<dbReference type="Proteomes" id="UP000823661">
    <property type="component" value="Unassembled WGS sequence"/>
</dbReference>
<dbReference type="InterPro" id="IPR008979">
    <property type="entry name" value="Galactose-bd-like_sf"/>
</dbReference>
<dbReference type="SUPFAM" id="SSF49373">
    <property type="entry name" value="Invasin/intimin cell-adhesion fragments"/>
    <property type="match status" value="2"/>
</dbReference>